<dbReference type="GO" id="GO:0005524">
    <property type="term" value="F:ATP binding"/>
    <property type="evidence" value="ECO:0007669"/>
    <property type="project" value="UniProtKB-KW"/>
</dbReference>
<dbReference type="Proteomes" id="UP001139103">
    <property type="component" value="Unassembled WGS sequence"/>
</dbReference>
<dbReference type="InterPro" id="IPR011009">
    <property type="entry name" value="Kinase-like_dom_sf"/>
</dbReference>
<keyword evidence="7" id="KW-1185">Reference proteome</keyword>
<dbReference type="AlphaFoldDB" id="A0A9X1SEP0"/>
<sequence length="973" mass="107713">MSDASLPSSNDRPEPPDRQVEVLCQAFAERWLAGQQPDIAEYLAQVGDEQRKTLLIALLEIDVKNRRQRNEQPQYESIVLHYPELRGEVGLALFDLMEQTVAPKSEVAETMPVGASYASKLASQPLLASGTQFGKYELLNVIARGGMGVVFRARQIDANRIVALKMILSGQLAGQEEIQRFKTEAEAAARLDHPNIVPIFDVGQHDGHHYFTMAFIQGQSLYQRMRSSTFSARGASEIVRTLASAIEYAHSKGIIHRDLKPANILLDEEGNPRITDFGLSKVLDGRSELTGTGQLLGTPAYMSPEQASGNMSQVGPLSDVYSLGAILYELIAARVPFSSDNVVGLLSQICTQEAPPLRSVSRMVDADIETICIKCLDKTPERRYASAGALAEDLGRYLRGEPILARRITRSQRFARWCKRRPMIATLSAGLAASLLIFGTSTIYFAATTRQQGTLVAVEREQATEMLDVARLAVNEMAEQAKLLADVPRAEMRRQELLAKATEFYTRFLQQRPNDSGLRHQTAVLHQSMGNLFRQLGEFDSSKQAFETSIQLLSDLATEEPQDPKHQQQLAESYIWLSVLLKSRDIEQALNSVNQAVSIQEDASSKPSGNESDEYGLARALYNRGMLLDEHGETAAAEKDYRAAIEKLLRLVDSDASGEHDEFRLDLGRTLNNYGNLLKKQGKLEDARDRISEAVELHSSRELSPEEREDLAIFQNNLSNTLASLSDLPAAVKANEGAAALLESLVSQFPRYVHLKSELANTLNSRGALAGRQKDLKQAALYFERSETILSELANEYPGHAGYSHRLGNAKYNRALVAHLQGETEGVDKLLKEAIEIHTRAYASNAQNDEFAKSLEKDYALAIKSFQASRDVPRMGQTIEAYLQAFPNDSAARMQAAKWYASGYSLAQEGDATSSADSLGQNAVTQLRKAMELGEPLTSLQSEEKLADEFLPLQQRADFQQLLEQWKSKSKAS</sequence>
<comment type="caution">
    <text evidence="6">The sequence shown here is derived from an EMBL/GenBank/DDBJ whole genome shotgun (WGS) entry which is preliminary data.</text>
</comment>
<gene>
    <name evidence="6" type="ORF">LOC68_00135</name>
</gene>
<dbReference type="Gene3D" id="1.25.40.10">
    <property type="entry name" value="Tetratricopeptide repeat domain"/>
    <property type="match status" value="3"/>
</dbReference>
<dbReference type="InterPro" id="IPR011990">
    <property type="entry name" value="TPR-like_helical_dom_sf"/>
</dbReference>
<dbReference type="Gene3D" id="1.10.510.10">
    <property type="entry name" value="Transferase(Phosphotransferase) domain 1"/>
    <property type="match status" value="1"/>
</dbReference>
<evidence type="ECO:0000259" key="5">
    <source>
        <dbReference type="PROSITE" id="PS50011"/>
    </source>
</evidence>
<dbReference type="SMART" id="SM00028">
    <property type="entry name" value="TPR"/>
    <property type="match status" value="5"/>
</dbReference>
<evidence type="ECO:0000256" key="1">
    <source>
        <dbReference type="ARBA" id="ARBA00022679"/>
    </source>
</evidence>
<dbReference type="CDD" id="cd14014">
    <property type="entry name" value="STKc_PknB_like"/>
    <property type="match status" value="1"/>
</dbReference>
<dbReference type="Pfam" id="PF13181">
    <property type="entry name" value="TPR_8"/>
    <property type="match status" value="1"/>
</dbReference>
<dbReference type="InterPro" id="IPR008271">
    <property type="entry name" value="Ser/Thr_kinase_AS"/>
</dbReference>
<accession>A0A9X1SEP0</accession>
<evidence type="ECO:0000256" key="4">
    <source>
        <dbReference type="ARBA" id="ARBA00022840"/>
    </source>
</evidence>
<dbReference type="RefSeq" id="WP_230214188.1">
    <property type="nucleotide sequence ID" value="NZ_JAJKFT010000001.1"/>
</dbReference>
<proteinExistence type="predicted"/>
<evidence type="ECO:0000256" key="3">
    <source>
        <dbReference type="ARBA" id="ARBA00022777"/>
    </source>
</evidence>
<keyword evidence="1" id="KW-0808">Transferase</keyword>
<dbReference type="EMBL" id="JAJKFT010000001">
    <property type="protein sequence ID" value="MCC9626801.1"/>
    <property type="molecule type" value="Genomic_DNA"/>
</dbReference>
<name>A0A9X1SEP0_9BACT</name>
<dbReference type="PROSITE" id="PS50011">
    <property type="entry name" value="PROTEIN_KINASE_DOM"/>
    <property type="match status" value="1"/>
</dbReference>
<dbReference type="InterPro" id="IPR019734">
    <property type="entry name" value="TPR_rpt"/>
</dbReference>
<reference evidence="6" key="1">
    <citation type="submission" date="2021-11" db="EMBL/GenBank/DDBJ databases">
        <title>Genome sequence.</title>
        <authorList>
            <person name="Sun Q."/>
        </authorList>
    </citation>
    <scope>NUCLEOTIDE SEQUENCE</scope>
    <source>
        <strain evidence="6">JC732</strain>
    </source>
</reference>
<dbReference type="PANTHER" id="PTHR43289:SF6">
    <property type="entry name" value="SERINE_THREONINE-PROTEIN KINASE NEKL-3"/>
    <property type="match status" value="1"/>
</dbReference>
<evidence type="ECO:0000313" key="7">
    <source>
        <dbReference type="Proteomes" id="UP001139103"/>
    </source>
</evidence>
<dbReference type="Pfam" id="PF00069">
    <property type="entry name" value="Pkinase"/>
    <property type="match status" value="1"/>
</dbReference>
<organism evidence="6 7">
    <name type="scientific">Blastopirellula sediminis</name>
    <dbReference type="NCBI Taxonomy" id="2894196"/>
    <lineage>
        <taxon>Bacteria</taxon>
        <taxon>Pseudomonadati</taxon>
        <taxon>Planctomycetota</taxon>
        <taxon>Planctomycetia</taxon>
        <taxon>Pirellulales</taxon>
        <taxon>Pirellulaceae</taxon>
        <taxon>Blastopirellula</taxon>
    </lineage>
</organism>
<dbReference type="PANTHER" id="PTHR43289">
    <property type="entry name" value="MITOGEN-ACTIVATED PROTEIN KINASE KINASE KINASE 20-RELATED"/>
    <property type="match status" value="1"/>
</dbReference>
<keyword evidence="2" id="KW-0547">Nucleotide-binding</keyword>
<protein>
    <submittedName>
        <fullName evidence="6">Serine/threonine-protein kinase</fullName>
    </submittedName>
</protein>
<dbReference type="PROSITE" id="PS00108">
    <property type="entry name" value="PROTEIN_KINASE_ST"/>
    <property type="match status" value="1"/>
</dbReference>
<dbReference type="SUPFAM" id="SSF56112">
    <property type="entry name" value="Protein kinase-like (PK-like)"/>
    <property type="match status" value="1"/>
</dbReference>
<dbReference type="InterPro" id="IPR000719">
    <property type="entry name" value="Prot_kinase_dom"/>
</dbReference>
<feature type="domain" description="Protein kinase" evidence="5">
    <location>
        <begin position="136"/>
        <end position="404"/>
    </location>
</feature>
<dbReference type="SMART" id="SM00220">
    <property type="entry name" value="S_TKc"/>
    <property type="match status" value="1"/>
</dbReference>
<evidence type="ECO:0000313" key="6">
    <source>
        <dbReference type="EMBL" id="MCC9626801.1"/>
    </source>
</evidence>
<dbReference type="Gene3D" id="3.30.200.20">
    <property type="entry name" value="Phosphorylase Kinase, domain 1"/>
    <property type="match status" value="1"/>
</dbReference>
<dbReference type="SUPFAM" id="SSF48452">
    <property type="entry name" value="TPR-like"/>
    <property type="match status" value="3"/>
</dbReference>
<keyword evidence="3 6" id="KW-0418">Kinase</keyword>
<evidence type="ECO:0000256" key="2">
    <source>
        <dbReference type="ARBA" id="ARBA00022741"/>
    </source>
</evidence>
<dbReference type="GO" id="GO:0004674">
    <property type="term" value="F:protein serine/threonine kinase activity"/>
    <property type="evidence" value="ECO:0007669"/>
    <property type="project" value="TreeGrafter"/>
</dbReference>
<keyword evidence="4" id="KW-0067">ATP-binding</keyword>